<evidence type="ECO:0000313" key="4">
    <source>
        <dbReference type="Proteomes" id="UP000274822"/>
    </source>
</evidence>
<gene>
    <name evidence="3" type="ORF">BC938DRAFT_473530</name>
</gene>
<dbReference type="InterPro" id="IPR036770">
    <property type="entry name" value="Ankyrin_rpt-contain_sf"/>
</dbReference>
<feature type="compositionally biased region" description="Low complexity" evidence="2">
    <location>
        <begin position="181"/>
        <end position="192"/>
    </location>
</feature>
<evidence type="ECO:0000256" key="1">
    <source>
        <dbReference type="PROSITE-ProRule" id="PRU00023"/>
    </source>
</evidence>
<accession>A0A433Q3S7</accession>
<feature type="compositionally biased region" description="Polar residues" evidence="2">
    <location>
        <begin position="242"/>
        <end position="252"/>
    </location>
</feature>
<proteinExistence type="predicted"/>
<feature type="region of interest" description="Disordered" evidence="2">
    <location>
        <begin position="621"/>
        <end position="645"/>
    </location>
</feature>
<comment type="caution">
    <text evidence="3">The sequence shown here is derived from an EMBL/GenBank/DDBJ whole genome shotgun (WGS) entry which is preliminary data.</text>
</comment>
<feature type="region of interest" description="Disordered" evidence="2">
    <location>
        <begin position="420"/>
        <end position="452"/>
    </location>
</feature>
<feature type="compositionally biased region" description="Low complexity" evidence="2">
    <location>
        <begin position="231"/>
        <end position="241"/>
    </location>
</feature>
<protein>
    <submittedName>
        <fullName evidence="3">Uncharacterized protein</fullName>
    </submittedName>
</protein>
<feature type="region of interest" description="Disordered" evidence="2">
    <location>
        <begin position="806"/>
        <end position="864"/>
    </location>
</feature>
<dbReference type="PROSITE" id="PS50297">
    <property type="entry name" value="ANK_REP_REGION"/>
    <property type="match status" value="1"/>
</dbReference>
<organism evidence="3 4">
    <name type="scientific">Jimgerdemannia flammicorona</name>
    <dbReference type="NCBI Taxonomy" id="994334"/>
    <lineage>
        <taxon>Eukaryota</taxon>
        <taxon>Fungi</taxon>
        <taxon>Fungi incertae sedis</taxon>
        <taxon>Mucoromycota</taxon>
        <taxon>Mucoromycotina</taxon>
        <taxon>Endogonomycetes</taxon>
        <taxon>Endogonales</taxon>
        <taxon>Endogonaceae</taxon>
        <taxon>Jimgerdemannia</taxon>
    </lineage>
</organism>
<dbReference type="InterPro" id="IPR002110">
    <property type="entry name" value="Ankyrin_rpt"/>
</dbReference>
<feature type="compositionally biased region" description="Low complexity" evidence="2">
    <location>
        <begin position="136"/>
        <end position="152"/>
    </location>
</feature>
<dbReference type="EMBL" id="RBNJ01015887">
    <property type="protein sequence ID" value="RUS24471.1"/>
    <property type="molecule type" value="Genomic_DNA"/>
</dbReference>
<dbReference type="Proteomes" id="UP000274822">
    <property type="component" value="Unassembled WGS sequence"/>
</dbReference>
<dbReference type="AlphaFoldDB" id="A0A433Q3S7"/>
<name>A0A433Q3S7_9FUNG</name>
<reference evidence="3 4" key="1">
    <citation type="journal article" date="2018" name="New Phytol.">
        <title>Phylogenomics of Endogonaceae and evolution of mycorrhizas within Mucoromycota.</title>
        <authorList>
            <person name="Chang Y."/>
            <person name="Desiro A."/>
            <person name="Na H."/>
            <person name="Sandor L."/>
            <person name="Lipzen A."/>
            <person name="Clum A."/>
            <person name="Barry K."/>
            <person name="Grigoriev I.V."/>
            <person name="Martin F.M."/>
            <person name="Stajich J.E."/>
            <person name="Smith M.E."/>
            <person name="Bonito G."/>
            <person name="Spatafora J.W."/>
        </authorList>
    </citation>
    <scope>NUCLEOTIDE SEQUENCE [LARGE SCALE GENOMIC DNA]</scope>
    <source>
        <strain evidence="3 4">AD002</strain>
    </source>
</reference>
<dbReference type="Pfam" id="PF00023">
    <property type="entry name" value="Ank"/>
    <property type="match status" value="1"/>
</dbReference>
<feature type="repeat" description="ANK" evidence="1">
    <location>
        <begin position="59"/>
        <end position="91"/>
    </location>
</feature>
<feature type="region of interest" description="Disordered" evidence="2">
    <location>
        <begin position="136"/>
        <end position="165"/>
    </location>
</feature>
<keyword evidence="4" id="KW-1185">Reference proteome</keyword>
<feature type="compositionally biased region" description="Polar residues" evidence="2">
    <location>
        <begin position="822"/>
        <end position="833"/>
    </location>
</feature>
<feature type="region of interest" description="Disordered" evidence="2">
    <location>
        <begin position="265"/>
        <end position="313"/>
    </location>
</feature>
<evidence type="ECO:0000313" key="3">
    <source>
        <dbReference type="EMBL" id="RUS24471.1"/>
    </source>
</evidence>
<feature type="region of interest" description="Disordered" evidence="2">
    <location>
        <begin position="181"/>
        <end position="209"/>
    </location>
</feature>
<sequence>MVPSRQGRQPRAGPRDVRGEPLTHLFAVRRFRPIEVNFGTGFYDLEPKAFVHQIHRWGNDNTALHLASFLGETTIVEQLLHQRANPNIKNGLGLTARDVSLDDETRKAFDYDASRPPSAADKVSSMIDDSMHSELLQSTTTPKPSTSISLSPKKQRKTSLESLEYPGEAKDISAIVRVDTTSSTTHAQSHSTPMPIPVPQPKGADGKPKEAIVTLRQNSLVSNCVFLSSNSNVSTSNLTGSPSNPSKRPNYSSANRFKELKQLAESTTVAPGPTSPTPSSKLTLQVSTSAPTANGCKSETAALTQRSPVRKREDAPLLVRTSSGGKIRDPRKIVTWNEMAKVREELDVECYSDDGFDSYGSSDVEDYMNDEDMDAPPTMSLSTPSRSILRSKCEDLCAPAPAAVTWNEMAKVRGILECFDSQGEEGDDNEEEKAEEDKEEEDEETEAEERMLRRLSRSQTTMWGEEMVRESVTTEDEQPHIMAEEPLEVRTKEVKKVDDKEEVAVQEVEVIKVKVDASQVVGLDIVPLALDDEPVQMIATTIEFIQDIVAEAIVDVVEEKPTTQQSDAALENSEPIPIPAPMTLGKLPDFSPAFITYDHHSLLAEGITPTSLCREISEFSFGSDDGETATTSGSESRQNKRTPHIQYGDFLGRLAECRRSKTDELPYPQNLEAEAQGTPRIQHGDILGRLAEWRRSKTDELPYPQNLEAEAQGTPRIQHGDVPGRLAEWRRSKTDELPYPQNLEVEAQGTPRIQHGDFLSRLAEWRHSKTDELPYPQNLEVEAQGTPRIQHGDFLGRLAEWRRSKTDELPYPQNPEAEAQGTPISGTATSWVAWSNGAVPRPPTPRSTHARRCSTSPTRPDPCP</sequence>
<evidence type="ECO:0000256" key="2">
    <source>
        <dbReference type="SAM" id="MobiDB-lite"/>
    </source>
</evidence>
<feature type="compositionally biased region" description="Acidic residues" evidence="2">
    <location>
        <begin position="422"/>
        <end position="447"/>
    </location>
</feature>
<keyword evidence="1" id="KW-0040">ANK repeat</keyword>
<dbReference type="SUPFAM" id="SSF48403">
    <property type="entry name" value="Ankyrin repeat"/>
    <property type="match status" value="1"/>
</dbReference>
<feature type="region of interest" description="Disordered" evidence="2">
    <location>
        <begin position="231"/>
        <end position="252"/>
    </location>
</feature>
<dbReference type="Gene3D" id="1.25.40.20">
    <property type="entry name" value="Ankyrin repeat-containing domain"/>
    <property type="match status" value="1"/>
</dbReference>
<dbReference type="PROSITE" id="PS50088">
    <property type="entry name" value="ANK_REPEAT"/>
    <property type="match status" value="1"/>
</dbReference>
<feature type="compositionally biased region" description="Polar residues" evidence="2">
    <location>
        <begin position="277"/>
        <end position="307"/>
    </location>
</feature>